<name>A0ABZ0IQI8_9BACT</name>
<dbReference type="Proteomes" id="UP001302349">
    <property type="component" value="Chromosome"/>
</dbReference>
<protein>
    <submittedName>
        <fullName evidence="2">Uracil phosphoribosyltransferase</fullName>
        <ecNumber evidence="2">2.4.2.9</ecNumber>
    </submittedName>
</protein>
<dbReference type="RefSeq" id="WP_317489464.1">
    <property type="nucleotide sequence ID" value="NZ_CP136051.1"/>
</dbReference>
<dbReference type="InterPro" id="IPR050137">
    <property type="entry name" value="PyrR_bifunctional"/>
</dbReference>
<dbReference type="CDD" id="cd06223">
    <property type="entry name" value="PRTases_typeI"/>
    <property type="match status" value="1"/>
</dbReference>
<dbReference type="NCBIfam" id="NF001097">
    <property type="entry name" value="PRK00129.1"/>
    <property type="match status" value="1"/>
</dbReference>
<organism evidence="2 3">
    <name type="scientific">Imperialibacter roseus</name>
    <dbReference type="NCBI Taxonomy" id="1324217"/>
    <lineage>
        <taxon>Bacteria</taxon>
        <taxon>Pseudomonadati</taxon>
        <taxon>Bacteroidota</taxon>
        <taxon>Cytophagia</taxon>
        <taxon>Cytophagales</taxon>
        <taxon>Flammeovirgaceae</taxon>
        <taxon>Imperialibacter</taxon>
    </lineage>
</organism>
<dbReference type="Pfam" id="PF14681">
    <property type="entry name" value="UPRTase"/>
    <property type="match status" value="1"/>
</dbReference>
<feature type="domain" description="Phosphoribosyltransferase" evidence="1">
    <location>
        <begin position="19"/>
        <end position="224"/>
    </location>
</feature>
<proteinExistence type="predicted"/>
<dbReference type="PANTHER" id="PTHR11608">
    <property type="entry name" value="BIFUNCTIONAL PROTEIN PYRR"/>
    <property type="match status" value="1"/>
</dbReference>
<dbReference type="Gene3D" id="3.40.50.2020">
    <property type="match status" value="1"/>
</dbReference>
<dbReference type="InterPro" id="IPR029057">
    <property type="entry name" value="PRTase-like"/>
</dbReference>
<dbReference type="EMBL" id="CP136051">
    <property type="protein sequence ID" value="WOK06762.1"/>
    <property type="molecule type" value="Genomic_DNA"/>
</dbReference>
<evidence type="ECO:0000259" key="1">
    <source>
        <dbReference type="Pfam" id="PF14681"/>
    </source>
</evidence>
<reference evidence="2 3" key="1">
    <citation type="journal article" date="2023" name="Microbiol. Resour. Announc.">
        <title>Complete Genome Sequence of Imperialibacter roseus strain P4T.</title>
        <authorList>
            <person name="Tizabi D.R."/>
            <person name="Bachvaroff T."/>
            <person name="Hill R.T."/>
        </authorList>
    </citation>
    <scope>NUCLEOTIDE SEQUENCE [LARGE SCALE GENOMIC DNA]</scope>
    <source>
        <strain evidence="2 3">P4T</strain>
    </source>
</reference>
<dbReference type="InterPro" id="IPR000836">
    <property type="entry name" value="PRTase_dom"/>
</dbReference>
<dbReference type="GO" id="GO:0004845">
    <property type="term" value="F:uracil phosphoribosyltransferase activity"/>
    <property type="evidence" value="ECO:0007669"/>
    <property type="project" value="UniProtKB-EC"/>
</dbReference>
<keyword evidence="3" id="KW-1185">Reference proteome</keyword>
<sequence>MKLKHLKSIAMKIHILNQQTSIANQFLCELRDTSVQTDRLRFRTNLERLGELMAYEFSKTLLAKKCEVATPLGTSQAEVPVNDLVMVTVLRAGIPFYQGFLNIFDKAESGFIGAYREEGSAKDLMITLNYSALPNLDNKQLVLIDPMLATGKSLVKAFKQCLKYGHPKAVHIMSVISAPEGISYLEESIDHPGSIWTWAKDSHLNEMAYIVPGLGDAGDLSFGTKE</sequence>
<dbReference type="PANTHER" id="PTHR11608:SF0">
    <property type="entry name" value="BIFUNCTIONAL PROTEIN PYRR"/>
    <property type="match status" value="1"/>
</dbReference>
<gene>
    <name evidence="2" type="primary">upp</name>
    <name evidence="2" type="ORF">RT717_27205</name>
</gene>
<dbReference type="SUPFAM" id="SSF53271">
    <property type="entry name" value="PRTase-like"/>
    <property type="match status" value="1"/>
</dbReference>
<evidence type="ECO:0000313" key="3">
    <source>
        <dbReference type="Proteomes" id="UP001302349"/>
    </source>
</evidence>
<keyword evidence="2" id="KW-0328">Glycosyltransferase</keyword>
<keyword evidence="2" id="KW-0808">Transferase</keyword>
<dbReference type="EC" id="2.4.2.9" evidence="2"/>
<evidence type="ECO:0000313" key="2">
    <source>
        <dbReference type="EMBL" id="WOK06762.1"/>
    </source>
</evidence>
<accession>A0ABZ0IQI8</accession>